<sequence length="231" mass="26142">MLKDFFSSQATHAPSLSLLGHFACFIFCLALILLALFQHEKPRFSRFFQGLQWIQLISLYGWYVATQAPLSESLPLYHCRLAMLSLLLLPKHWLLKRYFAYLGVAGSILAFVYPVFDPFPLFHVTTFSFIFGHAALLVNSLVYLLDQGEIPTLQLRFIVRTTVIINLLQLCVNAVTGGNYGFLRQTPIIGGTDPMINVMVVTTVLSFLVGLVQWTCLHFQGQGNLLHQEKM</sequence>
<proteinExistence type="predicted"/>
<accession>A0A7X6MXJ4</accession>
<name>A0A7X6MXJ4_9STRE</name>
<gene>
    <name evidence="2" type="ORF">HF992_00435</name>
</gene>
<feature type="transmembrane region" description="Helical" evidence="1">
    <location>
        <begin position="98"/>
        <end position="116"/>
    </location>
</feature>
<dbReference type="AlphaFoldDB" id="A0A7X6MXJ4"/>
<feature type="transmembrane region" description="Helical" evidence="1">
    <location>
        <begin position="157"/>
        <end position="175"/>
    </location>
</feature>
<evidence type="ECO:0000313" key="2">
    <source>
        <dbReference type="EMBL" id="NKZ19333.1"/>
    </source>
</evidence>
<feature type="transmembrane region" description="Helical" evidence="1">
    <location>
        <begin position="122"/>
        <end position="145"/>
    </location>
</feature>
<dbReference type="NCBIfam" id="TIGR02206">
    <property type="entry name" value="intg_mem_TP0381"/>
    <property type="match status" value="1"/>
</dbReference>
<dbReference type="Pfam" id="PF14808">
    <property type="entry name" value="TMEM164"/>
    <property type="match status" value="1"/>
</dbReference>
<evidence type="ECO:0000256" key="1">
    <source>
        <dbReference type="SAM" id="Phobius"/>
    </source>
</evidence>
<feature type="transmembrane region" description="Helical" evidence="1">
    <location>
        <begin position="16"/>
        <end position="37"/>
    </location>
</feature>
<comment type="caution">
    <text evidence="2">The sequence shown here is derived from an EMBL/GenBank/DDBJ whole genome shotgun (WGS) entry which is preliminary data.</text>
</comment>
<reference evidence="2 3" key="1">
    <citation type="submission" date="2020-04" db="EMBL/GenBank/DDBJ databases">
        <title>MicrobeNet Type strains.</title>
        <authorList>
            <person name="Nicholson A.C."/>
        </authorList>
    </citation>
    <scope>NUCLEOTIDE SEQUENCE [LARGE SCALE GENOMIC DNA]</scope>
    <source>
        <strain evidence="2 3">CCUG 69612</strain>
    </source>
</reference>
<keyword evidence="1" id="KW-0472">Membrane</keyword>
<dbReference type="InterPro" id="IPR011737">
    <property type="entry name" value="CHP02206_TP0381"/>
</dbReference>
<dbReference type="Proteomes" id="UP000522720">
    <property type="component" value="Unassembled WGS sequence"/>
</dbReference>
<protein>
    <submittedName>
        <fullName evidence="2">TIGR02206 family membrane protein</fullName>
    </submittedName>
</protein>
<keyword evidence="1" id="KW-0812">Transmembrane</keyword>
<keyword evidence="3" id="KW-1185">Reference proteome</keyword>
<dbReference type="RefSeq" id="WP_168548099.1">
    <property type="nucleotide sequence ID" value="NZ_JAAXPR010000001.1"/>
</dbReference>
<organism evidence="2 3">
    <name type="scientific">Streptococcus ovuberis</name>
    <dbReference type="NCBI Taxonomy" id="1936207"/>
    <lineage>
        <taxon>Bacteria</taxon>
        <taxon>Bacillati</taxon>
        <taxon>Bacillota</taxon>
        <taxon>Bacilli</taxon>
        <taxon>Lactobacillales</taxon>
        <taxon>Streptococcaceae</taxon>
        <taxon>Streptococcus</taxon>
    </lineage>
</organism>
<keyword evidence="1" id="KW-1133">Transmembrane helix</keyword>
<evidence type="ECO:0000313" key="3">
    <source>
        <dbReference type="Proteomes" id="UP000522720"/>
    </source>
</evidence>
<dbReference type="EMBL" id="JAAXPR010000001">
    <property type="protein sequence ID" value="NKZ19333.1"/>
    <property type="molecule type" value="Genomic_DNA"/>
</dbReference>
<feature type="transmembrane region" description="Helical" evidence="1">
    <location>
        <begin position="195"/>
        <end position="217"/>
    </location>
</feature>